<feature type="transmembrane region" description="Helical" evidence="1">
    <location>
        <begin position="282"/>
        <end position="306"/>
    </location>
</feature>
<dbReference type="KEGG" id="gba:J421_3247"/>
<keyword evidence="3" id="KW-1185">Reference proteome</keyword>
<dbReference type="RefSeq" id="WP_025412250.1">
    <property type="nucleotide sequence ID" value="NZ_CP007128.1"/>
</dbReference>
<dbReference type="InParanoid" id="W0RI70"/>
<keyword evidence="2" id="KW-0808">Transferase</keyword>
<dbReference type="STRING" id="861299.J421_3247"/>
<feature type="transmembrane region" description="Helical" evidence="1">
    <location>
        <begin position="119"/>
        <end position="150"/>
    </location>
</feature>
<dbReference type="HOGENOM" id="CLU_064500_0_0_0"/>
<feature type="transmembrane region" description="Helical" evidence="1">
    <location>
        <begin position="236"/>
        <end position="262"/>
    </location>
</feature>
<reference evidence="2 3" key="1">
    <citation type="journal article" date="2014" name="Genome Announc.">
        <title>Genome Sequence and Methylome of Soil Bacterium Gemmatirosa kalamazoonensis KBS708T, a Member of the Rarely Cultivated Gemmatimonadetes Phylum.</title>
        <authorList>
            <person name="Debruyn J.M."/>
            <person name="Radosevich M."/>
            <person name="Wommack K.E."/>
            <person name="Polson S.W."/>
            <person name="Hauser L.J."/>
            <person name="Fawaz M.N."/>
            <person name="Korlach J."/>
            <person name="Tsai Y.C."/>
        </authorList>
    </citation>
    <scope>NUCLEOTIDE SEQUENCE [LARGE SCALE GENOMIC DNA]</scope>
    <source>
        <strain evidence="2 3">KBS708</strain>
    </source>
</reference>
<accession>W0RI70</accession>
<dbReference type="OrthoDB" id="6057470at2"/>
<dbReference type="PATRIC" id="fig|861299.3.peg.3300"/>
<dbReference type="eggNOG" id="COG0392">
    <property type="taxonomic scope" value="Bacteria"/>
</dbReference>
<evidence type="ECO:0000313" key="3">
    <source>
        <dbReference type="Proteomes" id="UP000019151"/>
    </source>
</evidence>
<feature type="transmembrane region" description="Helical" evidence="1">
    <location>
        <begin position="7"/>
        <end position="25"/>
    </location>
</feature>
<evidence type="ECO:0000313" key="2">
    <source>
        <dbReference type="EMBL" id="AHG90784.1"/>
    </source>
</evidence>
<dbReference type="AlphaFoldDB" id="W0RI70"/>
<feature type="transmembrane region" description="Helical" evidence="1">
    <location>
        <begin position="202"/>
        <end position="224"/>
    </location>
</feature>
<gene>
    <name evidence="2" type="ORF">J421_3247</name>
</gene>
<proteinExistence type="predicted"/>
<keyword evidence="1" id="KW-1133">Transmembrane helix</keyword>
<dbReference type="GO" id="GO:0016740">
    <property type="term" value="F:transferase activity"/>
    <property type="evidence" value="ECO:0007669"/>
    <property type="project" value="UniProtKB-KW"/>
</dbReference>
<dbReference type="EMBL" id="CP007128">
    <property type="protein sequence ID" value="AHG90784.1"/>
    <property type="molecule type" value="Genomic_DNA"/>
</dbReference>
<evidence type="ECO:0000256" key="1">
    <source>
        <dbReference type="SAM" id="Phobius"/>
    </source>
</evidence>
<sequence length="318" mass="32755">MSGARRGLLRVLQVALVGAALWLAGREIAGHWGEFRGAAGAMRPSWMPLLGSAAAVLALYAVQIHAWRVIVSAWDARLPYWTAARIWCLSNLARFLPASPLFTTGTMGVLASRAGVSPVVAAGSALIGTVLNLGTGFVVVVVTGAGLLGALAPRLPPAAGPALAVAGGLALILLPLSIAPLVRVASRLLRRPVELPPLPLRVLAVAVTANVAAWFLYGLALRWLTLAFFPGSGSNLLAYLAVFTAAYLAGFLFVPVPAGIGIREAALMAGLPAARLVTAGEAAVVVVASRLLLTVLEALPGALFLLARQSPARPRSTS</sequence>
<keyword evidence="1" id="KW-0812">Transmembrane</keyword>
<feature type="transmembrane region" description="Helical" evidence="1">
    <location>
        <begin position="45"/>
        <end position="66"/>
    </location>
</feature>
<feature type="transmembrane region" description="Helical" evidence="1">
    <location>
        <begin position="162"/>
        <end position="182"/>
    </location>
</feature>
<keyword evidence="1" id="KW-0472">Membrane</keyword>
<name>W0RI70_9BACT</name>
<dbReference type="Proteomes" id="UP000019151">
    <property type="component" value="Chromosome"/>
</dbReference>
<organism evidence="2 3">
    <name type="scientific">Gemmatirosa kalamazoonensis</name>
    <dbReference type="NCBI Taxonomy" id="861299"/>
    <lineage>
        <taxon>Bacteria</taxon>
        <taxon>Pseudomonadati</taxon>
        <taxon>Gemmatimonadota</taxon>
        <taxon>Gemmatimonadia</taxon>
        <taxon>Gemmatimonadales</taxon>
        <taxon>Gemmatimonadaceae</taxon>
        <taxon>Gemmatirosa</taxon>
    </lineage>
</organism>
<protein>
    <submittedName>
        <fullName evidence="2">Lysylphosphatidylglycerol synthetase/glycosyltransferase AglD</fullName>
    </submittedName>
</protein>